<sequence>MELVCTSAASSSSSTSSEQAKKTNNDCNDCMAGMLMGIRVQTLEETIRRLQEDSTQMRAQFERDANSGTKTSGAAGPSAHATTRIGGKCS</sequence>
<feature type="region of interest" description="Disordered" evidence="1">
    <location>
        <begin position="1"/>
        <end position="26"/>
    </location>
</feature>
<gene>
    <name evidence="2" type="ORF">CTI12_AA398740</name>
</gene>
<evidence type="ECO:0000256" key="1">
    <source>
        <dbReference type="SAM" id="MobiDB-lite"/>
    </source>
</evidence>
<feature type="region of interest" description="Disordered" evidence="1">
    <location>
        <begin position="62"/>
        <end position="90"/>
    </location>
</feature>
<accession>A0A2U1MBF7</accession>
<proteinExistence type="predicted"/>
<evidence type="ECO:0000313" key="2">
    <source>
        <dbReference type="EMBL" id="PWA58532.1"/>
    </source>
</evidence>
<protein>
    <submittedName>
        <fullName evidence="2">Uncharacterized protein</fullName>
    </submittedName>
</protein>
<dbReference type="Proteomes" id="UP000245207">
    <property type="component" value="Unassembled WGS sequence"/>
</dbReference>
<name>A0A2U1MBF7_ARTAN</name>
<organism evidence="2 3">
    <name type="scientific">Artemisia annua</name>
    <name type="common">Sweet wormwood</name>
    <dbReference type="NCBI Taxonomy" id="35608"/>
    <lineage>
        <taxon>Eukaryota</taxon>
        <taxon>Viridiplantae</taxon>
        <taxon>Streptophyta</taxon>
        <taxon>Embryophyta</taxon>
        <taxon>Tracheophyta</taxon>
        <taxon>Spermatophyta</taxon>
        <taxon>Magnoliopsida</taxon>
        <taxon>eudicotyledons</taxon>
        <taxon>Gunneridae</taxon>
        <taxon>Pentapetalae</taxon>
        <taxon>asterids</taxon>
        <taxon>campanulids</taxon>
        <taxon>Asterales</taxon>
        <taxon>Asteraceae</taxon>
        <taxon>Asteroideae</taxon>
        <taxon>Anthemideae</taxon>
        <taxon>Artemisiinae</taxon>
        <taxon>Artemisia</taxon>
    </lineage>
</organism>
<feature type="compositionally biased region" description="Low complexity" evidence="1">
    <location>
        <begin position="1"/>
        <end position="17"/>
    </location>
</feature>
<dbReference type="EMBL" id="PKPP01005871">
    <property type="protein sequence ID" value="PWA58532.1"/>
    <property type="molecule type" value="Genomic_DNA"/>
</dbReference>
<keyword evidence="3" id="KW-1185">Reference proteome</keyword>
<comment type="caution">
    <text evidence="2">The sequence shown here is derived from an EMBL/GenBank/DDBJ whole genome shotgun (WGS) entry which is preliminary data.</text>
</comment>
<dbReference type="AlphaFoldDB" id="A0A2U1MBF7"/>
<reference evidence="2 3" key="1">
    <citation type="journal article" date="2018" name="Mol. Plant">
        <title>The genome of Artemisia annua provides insight into the evolution of Asteraceae family and artemisinin biosynthesis.</title>
        <authorList>
            <person name="Shen Q."/>
            <person name="Zhang L."/>
            <person name="Liao Z."/>
            <person name="Wang S."/>
            <person name="Yan T."/>
            <person name="Shi P."/>
            <person name="Liu M."/>
            <person name="Fu X."/>
            <person name="Pan Q."/>
            <person name="Wang Y."/>
            <person name="Lv Z."/>
            <person name="Lu X."/>
            <person name="Zhang F."/>
            <person name="Jiang W."/>
            <person name="Ma Y."/>
            <person name="Chen M."/>
            <person name="Hao X."/>
            <person name="Li L."/>
            <person name="Tang Y."/>
            <person name="Lv G."/>
            <person name="Zhou Y."/>
            <person name="Sun X."/>
            <person name="Brodelius P.E."/>
            <person name="Rose J.K.C."/>
            <person name="Tang K."/>
        </authorList>
    </citation>
    <scope>NUCLEOTIDE SEQUENCE [LARGE SCALE GENOMIC DNA]</scope>
    <source>
        <strain evidence="3">cv. Huhao1</strain>
        <tissue evidence="2">Leaf</tissue>
    </source>
</reference>
<evidence type="ECO:0000313" key="3">
    <source>
        <dbReference type="Proteomes" id="UP000245207"/>
    </source>
</evidence>